<evidence type="ECO:0000313" key="1">
    <source>
        <dbReference type="EMBL" id="MBX32149.1"/>
    </source>
</evidence>
<dbReference type="EMBL" id="GGEC01051665">
    <property type="protein sequence ID" value="MBX32149.1"/>
    <property type="molecule type" value="Transcribed_RNA"/>
</dbReference>
<sequence length="59" mass="6761">MEVDFLVEAYRVSQYPGSLGIYKWDHLHVPIQDMSSCESAQPRNNHQAATFAQTCLYRG</sequence>
<accession>A0A2P2MPI9</accession>
<reference evidence="1" key="1">
    <citation type="submission" date="2018-02" db="EMBL/GenBank/DDBJ databases">
        <title>Rhizophora mucronata_Transcriptome.</title>
        <authorList>
            <person name="Meera S.P."/>
            <person name="Sreeshan A."/>
            <person name="Augustine A."/>
        </authorList>
    </citation>
    <scope>NUCLEOTIDE SEQUENCE</scope>
    <source>
        <tissue evidence="1">Leaf</tissue>
    </source>
</reference>
<organism evidence="1">
    <name type="scientific">Rhizophora mucronata</name>
    <name type="common">Asiatic mangrove</name>
    <dbReference type="NCBI Taxonomy" id="61149"/>
    <lineage>
        <taxon>Eukaryota</taxon>
        <taxon>Viridiplantae</taxon>
        <taxon>Streptophyta</taxon>
        <taxon>Embryophyta</taxon>
        <taxon>Tracheophyta</taxon>
        <taxon>Spermatophyta</taxon>
        <taxon>Magnoliopsida</taxon>
        <taxon>eudicotyledons</taxon>
        <taxon>Gunneridae</taxon>
        <taxon>Pentapetalae</taxon>
        <taxon>rosids</taxon>
        <taxon>fabids</taxon>
        <taxon>Malpighiales</taxon>
        <taxon>Rhizophoraceae</taxon>
        <taxon>Rhizophora</taxon>
    </lineage>
</organism>
<protein>
    <submittedName>
        <fullName evidence="1">Uncharacterized protein</fullName>
    </submittedName>
</protein>
<name>A0A2P2MPI9_RHIMU</name>
<proteinExistence type="predicted"/>
<dbReference type="AlphaFoldDB" id="A0A2P2MPI9"/>